<sequence>MAQARAPRRSARPAPAGHPCQCLRWPAMVQGAAKLNANKQTKGGRKHQAPKVSKVDILAKKKKKDAKGELAKSGATTSARKITLRTEANLAARVQVEAGGNLGLVKANAQTLAKVKGTSRVGLSDVKKD</sequence>
<name>A0A7S2NEG7_9DINO</name>
<gene>
    <name evidence="1" type="ORF">BRAN1462_LOCUS14366</name>
</gene>
<organism evidence="1">
    <name type="scientific">Zooxanthella nutricula</name>
    <dbReference type="NCBI Taxonomy" id="1333877"/>
    <lineage>
        <taxon>Eukaryota</taxon>
        <taxon>Sar</taxon>
        <taxon>Alveolata</taxon>
        <taxon>Dinophyceae</taxon>
        <taxon>Peridiniales</taxon>
        <taxon>Peridiniales incertae sedis</taxon>
        <taxon>Zooxanthella</taxon>
    </lineage>
</organism>
<evidence type="ECO:0000313" key="1">
    <source>
        <dbReference type="EMBL" id="CAD9536461.1"/>
    </source>
</evidence>
<dbReference type="AlphaFoldDB" id="A0A7S2NEG7"/>
<proteinExistence type="predicted"/>
<dbReference type="EMBL" id="HBGW01022649">
    <property type="protein sequence ID" value="CAD9536461.1"/>
    <property type="molecule type" value="Transcribed_RNA"/>
</dbReference>
<reference evidence="1" key="1">
    <citation type="submission" date="2021-01" db="EMBL/GenBank/DDBJ databases">
        <authorList>
            <person name="Corre E."/>
            <person name="Pelletier E."/>
            <person name="Niang G."/>
            <person name="Scheremetjew M."/>
            <person name="Finn R."/>
            <person name="Kale V."/>
            <person name="Holt S."/>
            <person name="Cochrane G."/>
            <person name="Meng A."/>
            <person name="Brown T."/>
            <person name="Cohen L."/>
        </authorList>
    </citation>
    <scope>NUCLEOTIDE SEQUENCE</scope>
    <source>
        <strain evidence="1">RCC3387</strain>
    </source>
</reference>
<accession>A0A7S2NEG7</accession>
<protein>
    <submittedName>
        <fullName evidence="1">Uncharacterized protein</fullName>
    </submittedName>
</protein>